<dbReference type="PANTHER" id="PTHR12993:SF30">
    <property type="entry name" value="N-ACETYL-ALPHA-D-GLUCOSAMINYL L-MALATE DEACETYLASE 1"/>
    <property type="match status" value="1"/>
</dbReference>
<sequence length="238" mass="26809">MKLDILAIVAHPDDVELSFGGTLLAHQKQGYKTGILDLTKGELGTRGTPEIRAQEAKDAAEILQLSVRENLGLPDGFFENNKENQIKIAEQIRRFKPKLVITNAIYDRHPDHTRGAQLVETACFIAGLKAVKTAWDGEKQDAFRPDKLYFSIQSIAHEPDILVDISDVIEERRAAIHAFKSQFFDPNSKEPETFISSEGFMTMLDARSREWGHRIGVKYAEGFKVKHFLGVKSLFDLV</sequence>
<name>A0A239LF34_EKHLU</name>
<dbReference type="InterPro" id="IPR003737">
    <property type="entry name" value="GlcNAc_PI_deacetylase-related"/>
</dbReference>
<dbReference type="InterPro" id="IPR023842">
    <property type="entry name" value="Bacillithiol_biosynth_BshB1"/>
</dbReference>
<dbReference type="GO" id="GO:0071793">
    <property type="term" value="P:bacillithiol biosynthetic process"/>
    <property type="evidence" value="ECO:0007669"/>
    <property type="project" value="InterPro"/>
</dbReference>
<dbReference type="AlphaFoldDB" id="A0A239LF34"/>
<dbReference type="GO" id="GO:0016811">
    <property type="term" value="F:hydrolase activity, acting on carbon-nitrogen (but not peptide) bonds, in linear amides"/>
    <property type="evidence" value="ECO:0007669"/>
    <property type="project" value="TreeGrafter"/>
</dbReference>
<dbReference type="Pfam" id="PF02585">
    <property type="entry name" value="PIG-L"/>
    <property type="match status" value="1"/>
</dbReference>
<dbReference type="EMBL" id="FZPD01000005">
    <property type="protein sequence ID" value="SNT28463.1"/>
    <property type="molecule type" value="Genomic_DNA"/>
</dbReference>
<reference evidence="1 2" key="1">
    <citation type="submission" date="2017-06" db="EMBL/GenBank/DDBJ databases">
        <authorList>
            <person name="Kim H.J."/>
            <person name="Triplett B.A."/>
        </authorList>
    </citation>
    <scope>NUCLEOTIDE SEQUENCE [LARGE SCALE GENOMIC DNA]</scope>
    <source>
        <strain evidence="1 2">DSM 19307</strain>
    </source>
</reference>
<dbReference type="OrthoDB" id="9778719at2"/>
<dbReference type="RefSeq" id="WP_089357853.1">
    <property type="nucleotide sequence ID" value="NZ_FZPD01000005.1"/>
</dbReference>
<proteinExistence type="predicted"/>
<evidence type="ECO:0000313" key="1">
    <source>
        <dbReference type="EMBL" id="SNT28463.1"/>
    </source>
</evidence>
<dbReference type="NCBIfam" id="TIGR04001">
    <property type="entry name" value="thiol_BshB1"/>
    <property type="match status" value="1"/>
</dbReference>
<dbReference type="Gene3D" id="3.40.50.10320">
    <property type="entry name" value="LmbE-like"/>
    <property type="match status" value="1"/>
</dbReference>
<evidence type="ECO:0000313" key="2">
    <source>
        <dbReference type="Proteomes" id="UP000198393"/>
    </source>
</evidence>
<keyword evidence="2" id="KW-1185">Reference proteome</keyword>
<gene>
    <name evidence="1" type="ORF">SAMN05421640_3178</name>
</gene>
<dbReference type="GO" id="GO:0019213">
    <property type="term" value="F:deacetylase activity"/>
    <property type="evidence" value="ECO:0007669"/>
    <property type="project" value="InterPro"/>
</dbReference>
<protein>
    <submittedName>
        <fullName evidence="1">Bacillithiol biosynthesis deacetylase BshB1</fullName>
    </submittedName>
</protein>
<dbReference type="Proteomes" id="UP000198393">
    <property type="component" value="Unassembled WGS sequence"/>
</dbReference>
<dbReference type="InterPro" id="IPR024078">
    <property type="entry name" value="LmbE-like_dom_sf"/>
</dbReference>
<dbReference type="PANTHER" id="PTHR12993">
    <property type="entry name" value="N-ACETYLGLUCOSAMINYL-PHOSPHATIDYLINOSITOL DE-N-ACETYLASE-RELATED"/>
    <property type="match status" value="1"/>
</dbReference>
<accession>A0A239LF34</accession>
<organism evidence="1 2">
    <name type="scientific">Ekhidna lutea</name>
    <dbReference type="NCBI Taxonomy" id="447679"/>
    <lineage>
        <taxon>Bacteria</taxon>
        <taxon>Pseudomonadati</taxon>
        <taxon>Bacteroidota</taxon>
        <taxon>Cytophagia</taxon>
        <taxon>Cytophagales</taxon>
        <taxon>Reichenbachiellaceae</taxon>
        <taxon>Ekhidna</taxon>
    </lineage>
</organism>
<dbReference type="SUPFAM" id="SSF102588">
    <property type="entry name" value="LmbE-like"/>
    <property type="match status" value="1"/>
</dbReference>